<evidence type="ECO:0000259" key="1">
    <source>
        <dbReference type="Pfam" id="PF08874"/>
    </source>
</evidence>
<organism evidence="2 3">
    <name type="scientific">Polaribacter filamentus</name>
    <dbReference type="NCBI Taxonomy" id="53483"/>
    <lineage>
        <taxon>Bacteria</taxon>
        <taxon>Pseudomonadati</taxon>
        <taxon>Bacteroidota</taxon>
        <taxon>Flavobacteriia</taxon>
        <taxon>Flavobacteriales</taxon>
        <taxon>Flavobacteriaceae</taxon>
    </lineage>
</organism>
<gene>
    <name evidence="2" type="ORF">BST83_18805</name>
</gene>
<dbReference type="Pfam" id="PF08874">
    <property type="entry name" value="DUF1835"/>
    <property type="match status" value="1"/>
</dbReference>
<dbReference type="Proteomes" id="UP000239522">
    <property type="component" value="Unassembled WGS sequence"/>
</dbReference>
<feature type="domain" description="DUF1835" evidence="1">
    <location>
        <begin position="10"/>
        <end position="111"/>
    </location>
</feature>
<dbReference type="InterPro" id="IPR014973">
    <property type="entry name" value="DUF1835"/>
</dbReference>
<reference evidence="2 3" key="1">
    <citation type="submission" date="2016-11" db="EMBL/GenBank/DDBJ databases">
        <title>Trade-off between light-utilization and light-protection in marine flavobacteria.</title>
        <authorList>
            <person name="Kumagai Y."/>
        </authorList>
    </citation>
    <scope>NUCLEOTIDE SEQUENCE [LARGE SCALE GENOMIC DNA]</scope>
    <source>
        <strain evidence="2 3">ATCC 700397</strain>
    </source>
</reference>
<dbReference type="OrthoDB" id="127805at2"/>
<evidence type="ECO:0000313" key="3">
    <source>
        <dbReference type="Proteomes" id="UP000239522"/>
    </source>
</evidence>
<dbReference type="RefSeq" id="WP_104811266.1">
    <property type="nucleotide sequence ID" value="NZ_MQUA01000014.1"/>
</dbReference>
<evidence type="ECO:0000313" key="2">
    <source>
        <dbReference type="EMBL" id="PQB03347.1"/>
    </source>
</evidence>
<name>A0A2S7KL54_9FLAO</name>
<protein>
    <submittedName>
        <fullName evidence="2">DUF1835 domain-containing protein</fullName>
    </submittedName>
</protein>
<proteinExistence type="predicted"/>
<sequence>MRKQYHILNGDSLKEQFPENLQGEIMVAKECLVDGSVKGKSLTDFFKTRAEFISSNYDGYTEQDYFEKTVPEFQRMQNIPDNTDINLWFEDDLFCQVNFWFVINFLSKSHQNNHFFLIRPKSHSQYGFGGLNKSELISIYDNRLELTELDELARLWESYQINDTEKLIKTSSQLKNSYPFIVAAVEAHIERIPTNRELGRPSQSLLQIMEELKTDEFGPVFREFNKRESIYGFGDLQVKRLFDEIKNNR</sequence>
<accession>A0A2S7KL54</accession>
<keyword evidence="3" id="KW-1185">Reference proteome</keyword>
<comment type="caution">
    <text evidence="2">The sequence shown here is derived from an EMBL/GenBank/DDBJ whole genome shotgun (WGS) entry which is preliminary data.</text>
</comment>
<dbReference type="AlphaFoldDB" id="A0A2S7KL54"/>
<dbReference type="EMBL" id="MQUA01000014">
    <property type="protein sequence ID" value="PQB03347.1"/>
    <property type="molecule type" value="Genomic_DNA"/>
</dbReference>